<evidence type="ECO:0000256" key="1">
    <source>
        <dbReference type="SAM" id="MobiDB-lite"/>
    </source>
</evidence>
<dbReference type="AlphaFoldDB" id="A0A0D2VIC2"/>
<feature type="compositionally biased region" description="Low complexity" evidence="1">
    <location>
        <begin position="211"/>
        <end position="232"/>
    </location>
</feature>
<accession>A0A0D2VIC2</accession>
<keyword evidence="3" id="KW-1185">Reference proteome</keyword>
<dbReference type="Proteomes" id="UP000008743">
    <property type="component" value="Unassembled WGS sequence"/>
</dbReference>
<dbReference type="EMBL" id="KE346360">
    <property type="protein sequence ID" value="KJE89707.1"/>
    <property type="molecule type" value="Genomic_DNA"/>
</dbReference>
<name>A0A0D2VIC2_CAPO3</name>
<feature type="compositionally biased region" description="Basic and acidic residues" evidence="1">
    <location>
        <begin position="178"/>
        <end position="191"/>
    </location>
</feature>
<evidence type="ECO:0000313" key="2">
    <source>
        <dbReference type="EMBL" id="KJE89707.1"/>
    </source>
</evidence>
<sequence length="232" mass="23771">MANLDNRSKQAMTLPAFARMASKLPPGKLATTVSSKPEAASAASSSGGRRRRSSMVVFDESQSPTQQVAAAAAVMSTLASNNMAQAFTPGGHRIEGNLPISQSPLHHLSSSLESSALAGIASDLPATAAIPSSVQGQRGLGSSAILRSVKLAGRRAPHAADPLESGSTPSSSAEPDGALERLRLAAKRTWEAPETANAKNPLETENQRGHAATSSSSPSGSPTVASTNKRVR</sequence>
<feature type="region of interest" description="Disordered" evidence="1">
    <location>
        <begin position="25"/>
        <end position="63"/>
    </location>
</feature>
<protein>
    <submittedName>
        <fullName evidence="2">Uncharacterized protein</fullName>
    </submittedName>
</protein>
<proteinExistence type="predicted"/>
<dbReference type="InParanoid" id="A0A0D2VIC2"/>
<evidence type="ECO:0000313" key="3">
    <source>
        <dbReference type="Proteomes" id="UP000008743"/>
    </source>
</evidence>
<gene>
    <name evidence="2" type="ORF">CAOG_001138</name>
</gene>
<reference evidence="3" key="1">
    <citation type="submission" date="2011-02" db="EMBL/GenBank/DDBJ databases">
        <title>The Genome Sequence of Capsaspora owczarzaki ATCC 30864.</title>
        <authorList>
            <person name="Russ C."/>
            <person name="Cuomo C."/>
            <person name="Burger G."/>
            <person name="Gray M.W."/>
            <person name="Holland P.W.H."/>
            <person name="King N."/>
            <person name="Lang F.B.F."/>
            <person name="Roger A.J."/>
            <person name="Ruiz-Trillo I."/>
            <person name="Young S.K."/>
            <person name="Zeng Q."/>
            <person name="Gargeya S."/>
            <person name="Alvarado L."/>
            <person name="Berlin A."/>
            <person name="Chapman S.B."/>
            <person name="Chen Z."/>
            <person name="Freedman E."/>
            <person name="Gellesch M."/>
            <person name="Goldberg J."/>
            <person name="Griggs A."/>
            <person name="Gujja S."/>
            <person name="Heilman E."/>
            <person name="Heiman D."/>
            <person name="Howarth C."/>
            <person name="Mehta T."/>
            <person name="Neiman D."/>
            <person name="Pearson M."/>
            <person name="Roberts A."/>
            <person name="Saif S."/>
            <person name="Shea T."/>
            <person name="Shenoy N."/>
            <person name="Sisk P."/>
            <person name="Stolte C."/>
            <person name="Sykes S."/>
            <person name="White J."/>
            <person name="Yandava C."/>
            <person name="Haas B."/>
            <person name="Nusbaum C."/>
            <person name="Birren B."/>
        </authorList>
    </citation>
    <scope>NUCLEOTIDE SEQUENCE</scope>
    <source>
        <strain evidence="3">ATCC 30864</strain>
    </source>
</reference>
<feature type="region of interest" description="Disordered" evidence="1">
    <location>
        <begin position="156"/>
        <end position="232"/>
    </location>
</feature>
<organism evidence="2 3">
    <name type="scientific">Capsaspora owczarzaki (strain ATCC 30864)</name>
    <dbReference type="NCBI Taxonomy" id="595528"/>
    <lineage>
        <taxon>Eukaryota</taxon>
        <taxon>Filasterea</taxon>
        <taxon>Capsaspora</taxon>
    </lineage>
</organism>